<proteinExistence type="inferred from homology"/>
<evidence type="ECO:0000256" key="6">
    <source>
        <dbReference type="ARBA" id="ARBA00038255"/>
    </source>
</evidence>
<dbReference type="EMBL" id="OV651815">
    <property type="protein sequence ID" value="CAH1109188.1"/>
    <property type="molecule type" value="Genomic_DNA"/>
</dbReference>
<dbReference type="Pfam" id="PF00400">
    <property type="entry name" value="WD40"/>
    <property type="match status" value="1"/>
</dbReference>
<keyword evidence="2" id="KW-0963">Cytoplasm</keyword>
<evidence type="ECO:0000256" key="3">
    <source>
        <dbReference type="ARBA" id="ARBA00022574"/>
    </source>
</evidence>
<dbReference type="SMART" id="SM00320">
    <property type="entry name" value="WD40"/>
    <property type="match status" value="10"/>
</dbReference>
<comment type="subcellular location">
    <subcellularLocation>
        <location evidence="1">Cytoplasm</location>
    </subcellularLocation>
</comment>
<keyword evidence="5" id="KW-0677">Repeat</keyword>
<accession>A0A9P0GDB4</accession>
<dbReference type="OrthoDB" id="5594999at2759"/>
<gene>
    <name evidence="9" type="ORF">PSYICH_LOCUS9662</name>
</gene>
<dbReference type="InterPro" id="IPR036322">
    <property type="entry name" value="WD40_repeat_dom_sf"/>
</dbReference>
<dbReference type="InterPro" id="IPR051973">
    <property type="entry name" value="tRNA_Anticodon_Mtase-Reg"/>
</dbReference>
<dbReference type="PANTHER" id="PTHR14344:SF3">
    <property type="entry name" value="WD REPEAT-CONTAINING PROTEIN 6"/>
    <property type="match status" value="1"/>
</dbReference>
<sequence>MLNVFINMELNEDLNFIPQFVKTDVTSIKVVQNVTFVGIGATLHIFCNETSKLINKVNIIGTRGEQIFGILPFSQDKVLLFGGNFLLLFSAKQNYVSVKEINRAVLTDWILEAKLLDNESKIATVSMQNKVQIWDMNLNLKSVFECKERCILYSAHLCYENYKNLIVLSGTVFNEILIWRLSKDDSGYAPVLKTLQKHEGVIFSIQYNQQNGLICSTSDDRSAVLWKVEKGDLHSELDRDNINIIPICQVYGHLSRVFRCLILNDCFITGGEDSLINIWTLDGRLKRKVETNQGSPIWALNYDKTNELLVVGGGNGSVHTFSLNIVVKENKICLPNGEKPKLISILASNDILVFSENGVLYVNKREMWTTIQIFEDLKNCVILKVSKCRKLVALAGFRGQMYIYKENDKSLQKVCTFQAKNATRIISCHWLSCDLLLICQDEGKLTLLHLQQSNIRPITSFILPQSSQRSTTSAIILDKNIIVGDRKGSIHLYKIGESKPVQSLPKAHSHLGVTNLLLDHHNLISLGRNSVIKTFSKNENKLTLISSDKVAYSWLLDIIDDLLIAFCGDNFIIWNYKTKKALLEKFCGGGHRSWDFFKQEHIISFIYIKDKFINKFEYDLHINKSYDLIEPFHLKEVNCMKIIKTSNQYILISGGEDTTLRVTSVNKNLNSFKNLITLKSHLSSIRCITIYKLGFKDDTNTYLIFSAGGRAQIVCWTLEYLSKNPEKDLLCRENHSYYEVIDNEQSETRIMDLCAIEVQEKIILFAACSDGHIKIFFVEKNDVFNLKLHATIFYKMKCIFKVCNIFVCDKNILVTLASDGYLVFWDIEDIFLDQNVKPFGAISVHQSGINTCSNLQISSTSFLFLSAGDDNTIVLNYLNFKIDQILRVEVIDTFVNASAHWAQITGSSIKTDYFLTASVDQRLILYKWEILNETIICNAVTKYNSPVADLKGLLCFTETDFDVFIYGLGIEILKIKNK</sequence>
<reference evidence="9" key="1">
    <citation type="submission" date="2022-01" db="EMBL/GenBank/DDBJ databases">
        <authorList>
            <person name="King R."/>
        </authorList>
    </citation>
    <scope>NUCLEOTIDE SEQUENCE</scope>
</reference>
<protein>
    <recommendedName>
        <fullName evidence="7">tRNA (34-2'-O)-methyltransferase regulator WDR6</fullName>
    </recommendedName>
</protein>
<dbReference type="PROSITE" id="PS50082">
    <property type="entry name" value="WD_REPEATS_2"/>
    <property type="match status" value="1"/>
</dbReference>
<evidence type="ECO:0000256" key="1">
    <source>
        <dbReference type="ARBA" id="ARBA00004496"/>
    </source>
</evidence>
<dbReference type="GO" id="GO:0030488">
    <property type="term" value="P:tRNA methylation"/>
    <property type="evidence" value="ECO:0007669"/>
    <property type="project" value="TreeGrafter"/>
</dbReference>
<dbReference type="AlphaFoldDB" id="A0A9P0GDB4"/>
<organism evidence="9 10">
    <name type="scientific">Psylliodes chrysocephalus</name>
    <dbReference type="NCBI Taxonomy" id="3402493"/>
    <lineage>
        <taxon>Eukaryota</taxon>
        <taxon>Metazoa</taxon>
        <taxon>Ecdysozoa</taxon>
        <taxon>Arthropoda</taxon>
        <taxon>Hexapoda</taxon>
        <taxon>Insecta</taxon>
        <taxon>Pterygota</taxon>
        <taxon>Neoptera</taxon>
        <taxon>Endopterygota</taxon>
        <taxon>Coleoptera</taxon>
        <taxon>Polyphaga</taxon>
        <taxon>Cucujiformia</taxon>
        <taxon>Chrysomeloidea</taxon>
        <taxon>Chrysomelidae</taxon>
        <taxon>Galerucinae</taxon>
        <taxon>Alticini</taxon>
        <taxon>Psylliodes</taxon>
    </lineage>
</organism>
<evidence type="ECO:0000313" key="10">
    <source>
        <dbReference type="Proteomes" id="UP001153636"/>
    </source>
</evidence>
<evidence type="ECO:0000256" key="5">
    <source>
        <dbReference type="ARBA" id="ARBA00022737"/>
    </source>
</evidence>
<dbReference type="InterPro" id="IPR001680">
    <property type="entry name" value="WD40_rpt"/>
</dbReference>
<evidence type="ECO:0000256" key="4">
    <source>
        <dbReference type="ARBA" id="ARBA00022694"/>
    </source>
</evidence>
<dbReference type="SUPFAM" id="SSF50978">
    <property type="entry name" value="WD40 repeat-like"/>
    <property type="match status" value="3"/>
</dbReference>
<comment type="similarity">
    <text evidence="6">Belongs to the WD repeat WDR6 family.</text>
</comment>
<dbReference type="InterPro" id="IPR015943">
    <property type="entry name" value="WD40/YVTN_repeat-like_dom_sf"/>
</dbReference>
<evidence type="ECO:0000256" key="7">
    <source>
        <dbReference type="ARBA" id="ARBA00040154"/>
    </source>
</evidence>
<dbReference type="Proteomes" id="UP001153636">
    <property type="component" value="Chromosome 3"/>
</dbReference>
<keyword evidence="10" id="KW-1185">Reference proteome</keyword>
<evidence type="ECO:0000256" key="8">
    <source>
        <dbReference type="PROSITE-ProRule" id="PRU00221"/>
    </source>
</evidence>
<evidence type="ECO:0000313" key="9">
    <source>
        <dbReference type="EMBL" id="CAH1109188.1"/>
    </source>
</evidence>
<evidence type="ECO:0000256" key="2">
    <source>
        <dbReference type="ARBA" id="ARBA00022490"/>
    </source>
</evidence>
<dbReference type="GO" id="GO:0005737">
    <property type="term" value="C:cytoplasm"/>
    <property type="evidence" value="ECO:0007669"/>
    <property type="project" value="UniProtKB-SubCell"/>
</dbReference>
<dbReference type="PANTHER" id="PTHR14344">
    <property type="entry name" value="WD REPEAT PROTEIN"/>
    <property type="match status" value="1"/>
</dbReference>
<keyword evidence="4" id="KW-0819">tRNA processing</keyword>
<dbReference type="Gene3D" id="2.130.10.10">
    <property type="entry name" value="YVTN repeat-like/Quinoprotein amine dehydrogenase"/>
    <property type="match status" value="4"/>
</dbReference>
<keyword evidence="3 8" id="KW-0853">WD repeat</keyword>
<dbReference type="PROSITE" id="PS50294">
    <property type="entry name" value="WD_REPEATS_REGION"/>
    <property type="match status" value="1"/>
</dbReference>
<name>A0A9P0GDB4_9CUCU</name>
<feature type="repeat" description="WD" evidence="8">
    <location>
        <begin position="195"/>
        <end position="236"/>
    </location>
</feature>